<comment type="caution">
    <text evidence="10">The sequence shown here is derived from an EMBL/GenBank/DDBJ whole genome shotgun (WGS) entry which is preliminary data.</text>
</comment>
<keyword evidence="4" id="KW-0010">Activator</keyword>
<dbReference type="Pfam" id="PF02045">
    <property type="entry name" value="CBFB_NFYA"/>
    <property type="match status" value="1"/>
</dbReference>
<reference evidence="10" key="1">
    <citation type="submission" date="2024-03" db="EMBL/GenBank/DDBJ databases">
        <title>WGS assembly of Saponaria officinalis var. Norfolk2.</title>
        <authorList>
            <person name="Jenkins J."/>
            <person name="Shu S."/>
            <person name="Grimwood J."/>
            <person name="Barry K."/>
            <person name="Goodstein D."/>
            <person name="Schmutz J."/>
            <person name="Leebens-Mack J."/>
            <person name="Osbourn A."/>
        </authorList>
    </citation>
    <scope>NUCLEOTIDE SEQUENCE [LARGE SCALE GENOMIC DNA]</scope>
    <source>
        <strain evidence="10">JIC</strain>
    </source>
</reference>
<dbReference type="GO" id="GO:0016602">
    <property type="term" value="C:CCAAT-binding factor complex"/>
    <property type="evidence" value="ECO:0007669"/>
    <property type="project" value="InterPro"/>
</dbReference>
<name>A0AAW1L3H0_SAPOF</name>
<comment type="subunit">
    <text evidence="7">Heterotrimeric transcription factor composed of three components, NF-YA, NF-YB and NF-YC. NF-YB and NF-YC must interact and dimerize for NF-YA association and DNA binding.</text>
</comment>
<dbReference type="EMBL" id="JBDFQZ010000005">
    <property type="protein sequence ID" value="KAK9726919.1"/>
    <property type="molecule type" value="Genomic_DNA"/>
</dbReference>
<comment type="subcellular location">
    <subcellularLocation>
        <location evidence="1 8">Nucleus</location>
    </subcellularLocation>
</comment>
<keyword evidence="3 8" id="KW-0238">DNA-binding</keyword>
<comment type="function">
    <text evidence="8">Component of the sequence-specific heterotrimeric transcription factor (NF-Y) which specifically recognizes a 5'-CCAAT-3' box motif found in the promoters of its target genes.</text>
</comment>
<evidence type="ECO:0000256" key="5">
    <source>
        <dbReference type="ARBA" id="ARBA00023163"/>
    </source>
</evidence>
<protein>
    <recommendedName>
        <fullName evidence="8">Nuclear transcription factor Y subunit</fullName>
    </recommendedName>
</protein>
<proteinExistence type="inferred from homology"/>
<evidence type="ECO:0000256" key="4">
    <source>
        <dbReference type="ARBA" id="ARBA00023159"/>
    </source>
</evidence>
<comment type="similarity">
    <text evidence="8">Belongs to the NFYA/HAP2 subunit family.</text>
</comment>
<organism evidence="10 11">
    <name type="scientific">Saponaria officinalis</name>
    <name type="common">Common soapwort</name>
    <name type="synonym">Lychnis saponaria</name>
    <dbReference type="NCBI Taxonomy" id="3572"/>
    <lineage>
        <taxon>Eukaryota</taxon>
        <taxon>Viridiplantae</taxon>
        <taxon>Streptophyta</taxon>
        <taxon>Embryophyta</taxon>
        <taxon>Tracheophyta</taxon>
        <taxon>Spermatophyta</taxon>
        <taxon>Magnoliopsida</taxon>
        <taxon>eudicotyledons</taxon>
        <taxon>Gunneridae</taxon>
        <taxon>Pentapetalae</taxon>
        <taxon>Caryophyllales</taxon>
        <taxon>Caryophyllaceae</taxon>
        <taxon>Caryophylleae</taxon>
        <taxon>Saponaria</taxon>
    </lineage>
</organism>
<accession>A0AAW1L3H0</accession>
<sequence length="327" mass="36152">MHGSEKEPDIGISKSASNSGLSFQALWSSVEPHCPDSALSNSSSFKMGLPTHRYQGVKMLDFSLQDQDSSSTQSTGQSCPKAAAIEETDFNTQRVGFTQSDHNTSHGKHEGGENKFTSLVGAHNYILPPLQADYSQSFPAISFQDQHFGRVMPTYDPQAMVMGTVTPARVPLPLDLSTNEHIYVNAKQYRGILRRRQHRAKLEAQNKLLRSRKPYLHESRHQHAVKRARGSGGRFLTKKELQESKPVSTTSDGHTFSGSYSLHLGGKMNDSGVRPIERNTEGASTTSGSNITSTSTNDNIFHPPEFRFYDYTSRIEESMHGGGGNYL</sequence>
<evidence type="ECO:0000256" key="1">
    <source>
        <dbReference type="ARBA" id="ARBA00004123"/>
    </source>
</evidence>
<dbReference type="SMART" id="SM00521">
    <property type="entry name" value="CBF"/>
    <property type="match status" value="1"/>
</dbReference>
<dbReference type="InterPro" id="IPR018362">
    <property type="entry name" value="CCAAT-binding_factor_CS"/>
</dbReference>
<dbReference type="Proteomes" id="UP001443914">
    <property type="component" value="Unassembled WGS sequence"/>
</dbReference>
<keyword evidence="6 8" id="KW-0539">Nucleus</keyword>
<dbReference type="PROSITE" id="PS51152">
    <property type="entry name" value="NFYA_HAP2_2"/>
    <property type="match status" value="1"/>
</dbReference>
<evidence type="ECO:0000256" key="8">
    <source>
        <dbReference type="RuleBase" id="RU367155"/>
    </source>
</evidence>
<feature type="compositionally biased region" description="Low complexity" evidence="9">
    <location>
        <begin position="284"/>
        <end position="296"/>
    </location>
</feature>
<evidence type="ECO:0000256" key="6">
    <source>
        <dbReference type="ARBA" id="ARBA00023242"/>
    </source>
</evidence>
<dbReference type="InterPro" id="IPR001289">
    <property type="entry name" value="NFYA"/>
</dbReference>
<evidence type="ECO:0000313" key="11">
    <source>
        <dbReference type="Proteomes" id="UP001443914"/>
    </source>
</evidence>
<feature type="compositionally biased region" description="Polar residues" evidence="9">
    <location>
        <begin position="245"/>
        <end position="260"/>
    </location>
</feature>
<dbReference type="Gene3D" id="6.10.250.2430">
    <property type="match status" value="1"/>
</dbReference>
<evidence type="ECO:0000313" key="10">
    <source>
        <dbReference type="EMBL" id="KAK9726919.1"/>
    </source>
</evidence>
<evidence type="ECO:0000256" key="9">
    <source>
        <dbReference type="SAM" id="MobiDB-lite"/>
    </source>
</evidence>
<feature type="region of interest" description="Disordered" evidence="9">
    <location>
        <begin position="218"/>
        <end position="299"/>
    </location>
</feature>
<keyword evidence="5 8" id="KW-0804">Transcription</keyword>
<gene>
    <name evidence="10" type="ORF">RND81_05G245800</name>
</gene>
<dbReference type="GO" id="GO:0003677">
    <property type="term" value="F:DNA binding"/>
    <property type="evidence" value="ECO:0007669"/>
    <property type="project" value="UniProtKB-KW"/>
</dbReference>
<evidence type="ECO:0000256" key="2">
    <source>
        <dbReference type="ARBA" id="ARBA00023015"/>
    </source>
</evidence>
<dbReference type="PRINTS" id="PR00616">
    <property type="entry name" value="CCAATSUBUNTB"/>
</dbReference>
<keyword evidence="2 8" id="KW-0805">Transcription regulation</keyword>
<dbReference type="PROSITE" id="PS00686">
    <property type="entry name" value="NFYA_HAP2_1"/>
    <property type="match status" value="1"/>
</dbReference>
<evidence type="ECO:0000256" key="3">
    <source>
        <dbReference type="ARBA" id="ARBA00023125"/>
    </source>
</evidence>
<dbReference type="PANTHER" id="PTHR12632">
    <property type="entry name" value="TRANSCRIPTION FACTOR NF-Y ALPHA-RELATED"/>
    <property type="match status" value="1"/>
</dbReference>
<dbReference type="GO" id="GO:0003700">
    <property type="term" value="F:DNA-binding transcription factor activity"/>
    <property type="evidence" value="ECO:0007669"/>
    <property type="project" value="UniProtKB-UniRule"/>
</dbReference>
<evidence type="ECO:0000256" key="7">
    <source>
        <dbReference type="ARBA" id="ARBA00025911"/>
    </source>
</evidence>
<keyword evidence="11" id="KW-1185">Reference proteome</keyword>
<dbReference type="AlphaFoldDB" id="A0AAW1L3H0"/>